<dbReference type="Proteomes" id="UP001162156">
    <property type="component" value="Unassembled WGS sequence"/>
</dbReference>
<protein>
    <submittedName>
        <fullName evidence="1">Uncharacterized protein</fullName>
    </submittedName>
</protein>
<dbReference type="AlphaFoldDB" id="A0AAV8YCZ2"/>
<organism evidence="1 2">
    <name type="scientific">Rhamnusium bicolor</name>
    <dbReference type="NCBI Taxonomy" id="1586634"/>
    <lineage>
        <taxon>Eukaryota</taxon>
        <taxon>Metazoa</taxon>
        <taxon>Ecdysozoa</taxon>
        <taxon>Arthropoda</taxon>
        <taxon>Hexapoda</taxon>
        <taxon>Insecta</taxon>
        <taxon>Pterygota</taxon>
        <taxon>Neoptera</taxon>
        <taxon>Endopterygota</taxon>
        <taxon>Coleoptera</taxon>
        <taxon>Polyphaga</taxon>
        <taxon>Cucujiformia</taxon>
        <taxon>Chrysomeloidea</taxon>
        <taxon>Cerambycidae</taxon>
        <taxon>Lepturinae</taxon>
        <taxon>Rhagiini</taxon>
        <taxon>Rhamnusium</taxon>
    </lineage>
</organism>
<evidence type="ECO:0000313" key="2">
    <source>
        <dbReference type="Proteomes" id="UP001162156"/>
    </source>
</evidence>
<name>A0AAV8YCZ2_9CUCU</name>
<evidence type="ECO:0000313" key="1">
    <source>
        <dbReference type="EMBL" id="KAJ8949050.1"/>
    </source>
</evidence>
<gene>
    <name evidence="1" type="ORF">NQ314_008301</name>
</gene>
<proteinExistence type="predicted"/>
<reference evidence="1" key="1">
    <citation type="journal article" date="2023" name="Insect Mol. Biol.">
        <title>Genome sequencing provides insights into the evolution of gene families encoding plant cell wall-degrading enzymes in longhorned beetles.</title>
        <authorList>
            <person name="Shin N.R."/>
            <person name="Okamura Y."/>
            <person name="Kirsch R."/>
            <person name="Pauchet Y."/>
        </authorList>
    </citation>
    <scope>NUCLEOTIDE SEQUENCE</scope>
    <source>
        <strain evidence="1">RBIC_L_NR</strain>
    </source>
</reference>
<comment type="caution">
    <text evidence="1">The sequence shown here is derived from an EMBL/GenBank/DDBJ whole genome shotgun (WGS) entry which is preliminary data.</text>
</comment>
<dbReference type="EMBL" id="JANEYF010002258">
    <property type="protein sequence ID" value="KAJ8949050.1"/>
    <property type="molecule type" value="Genomic_DNA"/>
</dbReference>
<accession>A0AAV8YCZ2</accession>
<keyword evidence="2" id="KW-1185">Reference proteome</keyword>
<sequence length="81" mass="9330">MIVLNLFDNNILIDENGWSVVSTKCSEIHYIRQNLEECNCNLRCPPCNICIHKFSCSCVDCSVKWNMCTHLPFMYVSAPVK</sequence>